<keyword evidence="1" id="KW-0812">Transmembrane</keyword>
<evidence type="ECO:0000313" key="2">
    <source>
        <dbReference type="EMBL" id="SJL17336.1"/>
    </source>
</evidence>
<evidence type="ECO:0008006" key="4">
    <source>
        <dbReference type="Google" id="ProtNLM"/>
    </source>
</evidence>
<feature type="transmembrane region" description="Helical" evidence="1">
    <location>
        <begin position="12"/>
        <end position="36"/>
    </location>
</feature>
<evidence type="ECO:0000313" key="3">
    <source>
        <dbReference type="Proteomes" id="UP000219338"/>
    </source>
</evidence>
<dbReference type="OrthoDB" id="3034442at2759"/>
<accession>A0A284S8P3</accession>
<keyword evidence="1" id="KW-1133">Transmembrane helix</keyword>
<dbReference type="EMBL" id="FUEG01000043">
    <property type="protein sequence ID" value="SJL17336.1"/>
    <property type="molecule type" value="Genomic_DNA"/>
</dbReference>
<name>A0A284S8P3_ARMOS</name>
<keyword evidence="3" id="KW-1185">Reference proteome</keyword>
<organism evidence="2 3">
    <name type="scientific">Armillaria ostoyae</name>
    <name type="common">Armillaria root rot fungus</name>
    <dbReference type="NCBI Taxonomy" id="47428"/>
    <lineage>
        <taxon>Eukaryota</taxon>
        <taxon>Fungi</taxon>
        <taxon>Dikarya</taxon>
        <taxon>Basidiomycota</taxon>
        <taxon>Agaricomycotina</taxon>
        <taxon>Agaricomycetes</taxon>
        <taxon>Agaricomycetidae</taxon>
        <taxon>Agaricales</taxon>
        <taxon>Marasmiineae</taxon>
        <taxon>Physalacriaceae</taxon>
        <taxon>Armillaria</taxon>
    </lineage>
</organism>
<reference evidence="3" key="1">
    <citation type="journal article" date="2017" name="Nat. Ecol. Evol.">
        <title>Genome expansion and lineage-specific genetic innovations in the forest pathogenic fungi Armillaria.</title>
        <authorList>
            <person name="Sipos G."/>
            <person name="Prasanna A.N."/>
            <person name="Walter M.C."/>
            <person name="O'Connor E."/>
            <person name="Balint B."/>
            <person name="Krizsan K."/>
            <person name="Kiss B."/>
            <person name="Hess J."/>
            <person name="Varga T."/>
            <person name="Slot J."/>
            <person name="Riley R."/>
            <person name="Boka B."/>
            <person name="Rigling D."/>
            <person name="Barry K."/>
            <person name="Lee J."/>
            <person name="Mihaltcheva S."/>
            <person name="LaButti K."/>
            <person name="Lipzen A."/>
            <person name="Waldron R."/>
            <person name="Moloney N.M."/>
            <person name="Sperisen C."/>
            <person name="Kredics L."/>
            <person name="Vagvoelgyi C."/>
            <person name="Patrignani A."/>
            <person name="Fitzpatrick D."/>
            <person name="Nagy I."/>
            <person name="Doyle S."/>
            <person name="Anderson J.B."/>
            <person name="Grigoriev I.V."/>
            <person name="Gueldener U."/>
            <person name="Muensterkoetter M."/>
            <person name="Nagy L.G."/>
        </authorList>
    </citation>
    <scope>NUCLEOTIDE SEQUENCE [LARGE SCALE GENOMIC DNA]</scope>
    <source>
        <strain evidence="3">C18/9</strain>
    </source>
</reference>
<gene>
    <name evidence="2" type="ORF">ARMOST_20886</name>
</gene>
<protein>
    <recommendedName>
        <fullName evidence="4">F-box domain-containing protein</fullName>
    </recommendedName>
</protein>
<proteinExistence type="predicted"/>
<dbReference type="STRING" id="47428.A0A284S8P3"/>
<dbReference type="AlphaFoldDB" id="A0A284S8P3"/>
<evidence type="ECO:0000256" key="1">
    <source>
        <dbReference type="SAM" id="Phobius"/>
    </source>
</evidence>
<sequence length="265" mass="29370">MNSTLCDLPDDVLIYTIKFLSIPDILILCQILSIALPISKMLARRLSSDPEETTQMAANRIKKNPVSVDNMGYLAWAQVLRVVAKRRDIHGVKLNVDPKLEVGMAVSLSQRIVLLHLDDNGSLHEIHSFDTDLCPVSLAGNIIALDGDASKMLIYNLKTDEHAYLDDIDDPQHDHCLQVIFTPLMCSAPAVWIRPRDPAMVSSWEEHDGCEALIAAVFPGPLNPTPKLHICEVCMNTLNDWTAFDYDKDLGRIAVGSGFGKIMIV</sequence>
<keyword evidence="1" id="KW-0472">Membrane</keyword>
<dbReference type="Proteomes" id="UP000219338">
    <property type="component" value="Unassembled WGS sequence"/>
</dbReference>